<gene>
    <name evidence="1" type="ORF">METZ01_LOCUS483850</name>
</gene>
<evidence type="ECO:0000313" key="1">
    <source>
        <dbReference type="EMBL" id="SVE30996.1"/>
    </source>
</evidence>
<sequence length="26" mass="2988">MANGELRIDGDIVTKRNDNPKNWFIA</sequence>
<organism evidence="1">
    <name type="scientific">marine metagenome</name>
    <dbReference type="NCBI Taxonomy" id="408172"/>
    <lineage>
        <taxon>unclassified sequences</taxon>
        <taxon>metagenomes</taxon>
        <taxon>ecological metagenomes</taxon>
    </lineage>
</organism>
<reference evidence="1" key="1">
    <citation type="submission" date="2018-05" db="EMBL/GenBank/DDBJ databases">
        <authorList>
            <person name="Lanie J.A."/>
            <person name="Ng W.-L."/>
            <person name="Kazmierczak K.M."/>
            <person name="Andrzejewski T.M."/>
            <person name="Davidsen T.M."/>
            <person name="Wayne K.J."/>
            <person name="Tettelin H."/>
            <person name="Glass J.I."/>
            <person name="Rusch D."/>
            <person name="Podicherti R."/>
            <person name="Tsui H.-C.T."/>
            <person name="Winkler M.E."/>
        </authorList>
    </citation>
    <scope>NUCLEOTIDE SEQUENCE</scope>
</reference>
<accession>A0A383CF16</accession>
<dbReference type="EMBL" id="UINC01208451">
    <property type="protein sequence ID" value="SVE30996.1"/>
    <property type="molecule type" value="Genomic_DNA"/>
</dbReference>
<name>A0A383CF16_9ZZZZ</name>
<dbReference type="AlphaFoldDB" id="A0A383CF16"/>
<proteinExistence type="predicted"/>
<protein>
    <submittedName>
        <fullName evidence="1">Uncharacterized protein</fullName>
    </submittedName>
</protein>